<dbReference type="InterPro" id="IPR023828">
    <property type="entry name" value="Peptidase_S8_Ser-AS"/>
</dbReference>
<dbReference type="CDD" id="cd04077">
    <property type="entry name" value="Peptidases_S8_PCSK9_ProteinaseK_like"/>
    <property type="match status" value="1"/>
</dbReference>
<feature type="domain" description="Peptidase S8/S53" evidence="10">
    <location>
        <begin position="320"/>
        <end position="561"/>
    </location>
</feature>
<dbReference type="SUPFAM" id="SSF52743">
    <property type="entry name" value="Subtilisin-like"/>
    <property type="match status" value="1"/>
</dbReference>
<dbReference type="PRINTS" id="PR00723">
    <property type="entry name" value="SUBTILISIN"/>
</dbReference>
<dbReference type="EC" id="3.4.21.62" evidence="6"/>
<evidence type="ECO:0000256" key="3">
    <source>
        <dbReference type="ARBA" id="ARBA00022801"/>
    </source>
</evidence>
<dbReference type="PANTHER" id="PTHR43806:SF11">
    <property type="entry name" value="CEREVISIN-RELATED"/>
    <property type="match status" value="1"/>
</dbReference>
<feature type="active site" description="Charge relay system" evidence="7">
    <location>
        <position position="534"/>
    </location>
</feature>
<dbReference type="PROSITE" id="PS00137">
    <property type="entry name" value="SUBTILASE_HIS"/>
    <property type="match status" value="1"/>
</dbReference>
<dbReference type="Gene3D" id="3.40.50.200">
    <property type="entry name" value="Peptidase S8/S53 domain"/>
    <property type="match status" value="1"/>
</dbReference>
<evidence type="ECO:0000256" key="7">
    <source>
        <dbReference type="PROSITE-ProRule" id="PRU01240"/>
    </source>
</evidence>
<organism evidence="11 12">
    <name type="scientific">Prorocentrum cordatum</name>
    <dbReference type="NCBI Taxonomy" id="2364126"/>
    <lineage>
        <taxon>Eukaryota</taxon>
        <taxon>Sar</taxon>
        <taxon>Alveolata</taxon>
        <taxon>Dinophyceae</taxon>
        <taxon>Prorocentrales</taxon>
        <taxon>Prorocentraceae</taxon>
        <taxon>Prorocentrum</taxon>
    </lineage>
</organism>
<dbReference type="PROSITE" id="PS51892">
    <property type="entry name" value="SUBTILASE"/>
    <property type="match status" value="1"/>
</dbReference>
<dbReference type="InterPro" id="IPR023827">
    <property type="entry name" value="Peptidase_S8_Asp-AS"/>
</dbReference>
<feature type="region of interest" description="Disordered" evidence="9">
    <location>
        <begin position="635"/>
        <end position="654"/>
    </location>
</feature>
<accession>A0ABN9Y3P6</accession>
<evidence type="ECO:0000256" key="2">
    <source>
        <dbReference type="ARBA" id="ARBA00022670"/>
    </source>
</evidence>
<dbReference type="PROSITE" id="PS00136">
    <property type="entry name" value="SUBTILASE_ASP"/>
    <property type="match status" value="1"/>
</dbReference>
<protein>
    <recommendedName>
        <fullName evidence="6">subtilisin</fullName>
        <ecNumber evidence="6">3.4.21.62</ecNumber>
    </recommendedName>
</protein>
<evidence type="ECO:0000256" key="6">
    <source>
        <dbReference type="ARBA" id="ARBA00023619"/>
    </source>
</evidence>
<comment type="caution">
    <text evidence="11">The sequence shown here is derived from an EMBL/GenBank/DDBJ whole genome shotgun (WGS) entry which is preliminary data.</text>
</comment>
<gene>
    <name evidence="11" type="ORF">PCOR1329_LOCUS82246</name>
</gene>
<dbReference type="PANTHER" id="PTHR43806">
    <property type="entry name" value="PEPTIDASE S8"/>
    <property type="match status" value="1"/>
</dbReference>
<dbReference type="InterPro" id="IPR036852">
    <property type="entry name" value="Peptidase_S8/S53_dom_sf"/>
</dbReference>
<name>A0ABN9Y3P6_9DINO</name>
<keyword evidence="3 7" id="KW-0378">Hydrolase</keyword>
<feature type="compositionally biased region" description="Pro residues" evidence="9">
    <location>
        <begin position="636"/>
        <end position="654"/>
    </location>
</feature>
<dbReference type="Pfam" id="PF00082">
    <property type="entry name" value="Peptidase_S8"/>
    <property type="match status" value="1"/>
</dbReference>
<sequence length="894" mass="94805">MTPFSTGLCLPVGTPASCTWMSPNCGAWGWWWWIRWPIRIRVRTLYLQPFMADATVKSALVGSARGLPQMAALPAGADITVELAAAAGDRLALPRQGLATDDEAEVEVSYSVRVQGDADGFEKQQADSLVSALETVSPEEYTEAFLVELEQLAPGHAAPFGVEAVTTFSSSVSVTTVTASPTPSPTPSPPPTPDNCFVHAGVTVCTRPAADADTHAARPWKVLLQSDATDAELKQMSAEFSGGLQSHPGMGEVPLLFGNLTQDGLKALLDKYPGRVKAIQEDEFIKMVDDPQFDDRESERRTYPWGLQYIQADLVRGRGVGVHVYVLDTGIRITHTEFGGRAFAAVDVAASGTYPGTLAVCSPTSTTCADDVHGHGSHCAGTVGSSSYGVADGATIWSAKVLNNAGSGWTTWMVLAEQWILSSGNRPAVVSTSIQVGPGWTDLPWQASTDALVADGVVVVVAAGNYNQDACTFSPAFIPSAITVAAFGGASGTSWDRASYSNWGSCIDVYAPGTSVLSTGPSSDFHTQYMTGTSMACPHVAGLAARMFEAYPTAGALTAAERWDLLTANNCTGCVTNDATPTPTVNLVAYAMAANPCSVTDGSGPSASYPCDCGTNLCTDGEVCTSATDTCASVPTPSPTAAPTPSPTPSPTGAPTPSCAYALADALALARTNALAHALAHAVALARAHALADTLAYALADALAYGLTNALTLAWTNALTDALANALAFALTNALANPNGRHLLRRDWLPSLRCLRRRARVLLVQPARDDEHQYRYVHSCRDSRQLHADESAVRIPSGAVVVGHRGKVQAESPEVRRRCVRRRRQGEESVRGFHPRESWLESAAASWLRYCRSRHSCRAHRRWAERCPASGRWPRRADSRAVRGAGELLRVHSG</sequence>
<dbReference type="InterPro" id="IPR034193">
    <property type="entry name" value="PCSK9_ProteinaseK-like"/>
</dbReference>
<keyword evidence="12" id="KW-1185">Reference proteome</keyword>
<dbReference type="Proteomes" id="UP001189429">
    <property type="component" value="Unassembled WGS sequence"/>
</dbReference>
<evidence type="ECO:0000256" key="5">
    <source>
        <dbReference type="ARBA" id="ARBA00023529"/>
    </source>
</evidence>
<keyword evidence="2 7" id="KW-0645">Protease</keyword>
<dbReference type="InterPro" id="IPR000209">
    <property type="entry name" value="Peptidase_S8/S53_dom"/>
</dbReference>
<evidence type="ECO:0000313" key="11">
    <source>
        <dbReference type="EMBL" id="CAK0907129.1"/>
    </source>
</evidence>
<dbReference type="InterPro" id="IPR015500">
    <property type="entry name" value="Peptidase_S8_subtilisin-rel"/>
</dbReference>
<evidence type="ECO:0000259" key="10">
    <source>
        <dbReference type="Pfam" id="PF00082"/>
    </source>
</evidence>
<evidence type="ECO:0000256" key="4">
    <source>
        <dbReference type="ARBA" id="ARBA00022825"/>
    </source>
</evidence>
<dbReference type="EMBL" id="CAUYUJ010021810">
    <property type="protein sequence ID" value="CAK0907129.1"/>
    <property type="molecule type" value="Genomic_DNA"/>
</dbReference>
<evidence type="ECO:0000313" key="12">
    <source>
        <dbReference type="Proteomes" id="UP001189429"/>
    </source>
</evidence>
<dbReference type="InterPro" id="IPR050131">
    <property type="entry name" value="Peptidase_S8_subtilisin-like"/>
</dbReference>
<evidence type="ECO:0000256" key="1">
    <source>
        <dbReference type="ARBA" id="ARBA00011073"/>
    </source>
</evidence>
<comment type="similarity">
    <text evidence="1 7 8">Belongs to the peptidase S8 family.</text>
</comment>
<reference evidence="11" key="1">
    <citation type="submission" date="2023-10" db="EMBL/GenBank/DDBJ databases">
        <authorList>
            <person name="Chen Y."/>
            <person name="Shah S."/>
            <person name="Dougan E. K."/>
            <person name="Thang M."/>
            <person name="Chan C."/>
        </authorList>
    </citation>
    <scope>NUCLEOTIDE SEQUENCE [LARGE SCALE GENOMIC DNA]</scope>
</reference>
<feature type="active site" description="Charge relay system" evidence="7">
    <location>
        <position position="328"/>
    </location>
</feature>
<keyword evidence="4 7" id="KW-0720">Serine protease</keyword>
<comment type="catalytic activity">
    <reaction evidence="5">
        <text>Hydrolysis of proteins with broad specificity for peptide bonds, and a preference for a large uncharged residue in P1. Hydrolyzes peptide amides.</text>
        <dbReference type="EC" id="3.4.21.62"/>
    </reaction>
</comment>
<evidence type="ECO:0000256" key="8">
    <source>
        <dbReference type="RuleBase" id="RU003355"/>
    </source>
</evidence>
<dbReference type="PROSITE" id="PS00138">
    <property type="entry name" value="SUBTILASE_SER"/>
    <property type="match status" value="1"/>
</dbReference>
<feature type="active site" description="Charge relay system" evidence="7">
    <location>
        <position position="375"/>
    </location>
</feature>
<dbReference type="InterPro" id="IPR022398">
    <property type="entry name" value="Peptidase_S8_His-AS"/>
</dbReference>
<proteinExistence type="inferred from homology"/>
<evidence type="ECO:0000256" key="9">
    <source>
        <dbReference type="SAM" id="MobiDB-lite"/>
    </source>
</evidence>